<dbReference type="InterPro" id="IPR006016">
    <property type="entry name" value="UspA"/>
</dbReference>
<dbReference type="HOGENOM" id="CLU_049301_2_1_11"/>
<accession>H8GA51</accession>
<evidence type="ECO:0000256" key="2">
    <source>
        <dbReference type="ARBA" id="ARBA00022741"/>
    </source>
</evidence>
<dbReference type="SUPFAM" id="SSF52402">
    <property type="entry name" value="Adenine nucleotide alpha hydrolases-like"/>
    <property type="match status" value="2"/>
</dbReference>
<dbReference type="PANTHER" id="PTHR46268">
    <property type="entry name" value="STRESS RESPONSE PROTEIN NHAX"/>
    <property type="match status" value="1"/>
</dbReference>
<evidence type="ECO:0000313" key="5">
    <source>
        <dbReference type="EMBL" id="EHY88578.1"/>
    </source>
</evidence>
<dbReference type="InterPro" id="IPR014729">
    <property type="entry name" value="Rossmann-like_a/b/a_fold"/>
</dbReference>
<dbReference type="PANTHER" id="PTHR46268:SF27">
    <property type="entry name" value="UNIVERSAL STRESS PROTEIN RV2623"/>
    <property type="match status" value="1"/>
</dbReference>
<gene>
    <name evidence="5" type="ORF">SacazDRAFT_01654</name>
</gene>
<keyword evidence="6" id="KW-1185">Reference proteome</keyword>
<reference evidence="5 6" key="1">
    <citation type="journal article" date="2012" name="Stand. Genomic Sci.">
        <title>Genome sequence of the soil bacterium Saccharomonospora azurea type strain (NA-128(T)).</title>
        <authorList>
            <person name="Klenk H.P."/>
            <person name="Held B."/>
            <person name="Lucas S."/>
            <person name="Lapidus A."/>
            <person name="Copeland A."/>
            <person name="Hammon N."/>
            <person name="Pitluck S."/>
            <person name="Goodwin L.A."/>
            <person name="Han C."/>
            <person name="Tapia R."/>
            <person name="Brambilla E.M."/>
            <person name="Potter G."/>
            <person name="Land M."/>
            <person name="Ivanova N."/>
            <person name="Rohde M."/>
            <person name="Goker M."/>
            <person name="Detter J.C."/>
            <person name="Kyrpides N.C."/>
            <person name="Woyke T."/>
        </authorList>
    </citation>
    <scope>NUCLEOTIDE SEQUENCE [LARGE SCALE GENOMIC DNA]</scope>
    <source>
        <strain evidence="5 6">NA-128</strain>
    </source>
</reference>
<feature type="domain" description="UspA" evidence="4">
    <location>
        <begin position="4"/>
        <end position="127"/>
    </location>
</feature>
<keyword evidence="3" id="KW-0067">ATP-binding</keyword>
<keyword evidence="2" id="KW-0547">Nucleotide-binding</keyword>
<dbReference type="Gene3D" id="3.40.50.620">
    <property type="entry name" value="HUPs"/>
    <property type="match status" value="2"/>
</dbReference>
<dbReference type="RefSeq" id="WP_005440409.1">
    <property type="nucleotide sequence ID" value="NZ_CM001466.1"/>
</dbReference>
<evidence type="ECO:0000313" key="6">
    <source>
        <dbReference type="Proteomes" id="UP000004705"/>
    </source>
</evidence>
<proteinExistence type="inferred from homology"/>
<dbReference type="CDD" id="cd00293">
    <property type="entry name" value="USP-like"/>
    <property type="match status" value="2"/>
</dbReference>
<organism evidence="5 6">
    <name type="scientific">Saccharomonospora azurea NA-128</name>
    <dbReference type="NCBI Taxonomy" id="882081"/>
    <lineage>
        <taxon>Bacteria</taxon>
        <taxon>Bacillati</taxon>
        <taxon>Actinomycetota</taxon>
        <taxon>Actinomycetes</taxon>
        <taxon>Pseudonocardiales</taxon>
        <taxon>Pseudonocardiaceae</taxon>
        <taxon>Saccharomonospora</taxon>
    </lineage>
</organism>
<dbReference type="GO" id="GO:0005524">
    <property type="term" value="F:ATP binding"/>
    <property type="evidence" value="ECO:0007669"/>
    <property type="project" value="UniProtKB-KW"/>
</dbReference>
<dbReference type="PRINTS" id="PR01438">
    <property type="entry name" value="UNVRSLSTRESS"/>
</dbReference>
<dbReference type="Pfam" id="PF00582">
    <property type="entry name" value="Usp"/>
    <property type="match status" value="2"/>
</dbReference>
<protein>
    <submittedName>
        <fullName evidence="5">Universal stress protein UspA-like protein</fullName>
    </submittedName>
</protein>
<dbReference type="AlphaFoldDB" id="H8GA51"/>
<dbReference type="Proteomes" id="UP000004705">
    <property type="component" value="Chromosome"/>
</dbReference>
<evidence type="ECO:0000259" key="4">
    <source>
        <dbReference type="Pfam" id="PF00582"/>
    </source>
</evidence>
<feature type="domain" description="UspA" evidence="4">
    <location>
        <begin position="133"/>
        <end position="272"/>
    </location>
</feature>
<evidence type="ECO:0000256" key="3">
    <source>
        <dbReference type="ARBA" id="ARBA00022840"/>
    </source>
</evidence>
<evidence type="ECO:0000256" key="1">
    <source>
        <dbReference type="ARBA" id="ARBA00008791"/>
    </source>
</evidence>
<comment type="similarity">
    <text evidence="1">Belongs to the universal stress protein A family.</text>
</comment>
<dbReference type="InterPro" id="IPR006015">
    <property type="entry name" value="Universal_stress_UspA"/>
</dbReference>
<sequence length="276" mass="28846">MRLRRVLAATDLSVGAGLAVRRAARLAAAHGAQLIVVSVVSPSLADELSSFAADAFEEHVATHAGDEAELVLRQGPVSDTILAMAAERSADLLVLGAHGGRGLAGNLTGPTTENVARASSIPVLVVRTPVADYRTVVLAVDHTEPARRAAEFGTALTPSATHLLAHVSVVIGEQLLRLQGRDEADLARLREASTAEIRPRIEALAEQLTPRPDAVVVGSGAPQRALPELVSHYAADLVVTGSGSSTRFERVLLGSVAQSVLRYAPADVLVVRGRSR</sequence>
<dbReference type="EMBL" id="CM001466">
    <property type="protein sequence ID" value="EHY88578.1"/>
    <property type="molecule type" value="Genomic_DNA"/>
</dbReference>
<name>H8GA51_9PSEU</name>